<dbReference type="OrthoDB" id="111494at2759"/>
<evidence type="ECO:0008006" key="3">
    <source>
        <dbReference type="Google" id="ProtNLM"/>
    </source>
</evidence>
<name>A0A2P4XZW7_9STRA</name>
<keyword evidence="2" id="KW-1185">Reference proteome</keyword>
<gene>
    <name evidence="1" type="ORF">PHPALM_12384</name>
</gene>
<dbReference type="AlphaFoldDB" id="A0A2P4XZW7"/>
<sequence>MVTSSAGHDHLVEHAMLPLLLQRGEHKRVKSILSLSDVRRLFDQVIKEYLILQPRLAATVPIINYTKLKHGKSQRSEALTIAERTMCSNLRSTLFEWTPANRDSGSSIIKAAFKERKSGKRSHYVDVANVPLTSNECDRFFSMNKFVLTDRQKNLLLVS</sequence>
<dbReference type="EMBL" id="NCKW01006622">
    <property type="protein sequence ID" value="POM71090.1"/>
    <property type="molecule type" value="Genomic_DNA"/>
</dbReference>
<evidence type="ECO:0000313" key="1">
    <source>
        <dbReference type="EMBL" id="POM71090.1"/>
    </source>
</evidence>
<accession>A0A2P4XZW7</accession>
<organism evidence="1 2">
    <name type="scientific">Phytophthora palmivora</name>
    <dbReference type="NCBI Taxonomy" id="4796"/>
    <lineage>
        <taxon>Eukaryota</taxon>
        <taxon>Sar</taxon>
        <taxon>Stramenopiles</taxon>
        <taxon>Oomycota</taxon>
        <taxon>Peronosporomycetes</taxon>
        <taxon>Peronosporales</taxon>
        <taxon>Peronosporaceae</taxon>
        <taxon>Phytophthora</taxon>
    </lineage>
</organism>
<dbReference type="Proteomes" id="UP000237271">
    <property type="component" value="Unassembled WGS sequence"/>
</dbReference>
<reference evidence="1 2" key="1">
    <citation type="journal article" date="2017" name="Genome Biol. Evol.">
        <title>Phytophthora megakarya and P. palmivora, closely related causal agents of cacao black pod rot, underwent increases in genome sizes and gene numbers by different mechanisms.</title>
        <authorList>
            <person name="Ali S.S."/>
            <person name="Shao J."/>
            <person name="Lary D.J."/>
            <person name="Kronmiller B."/>
            <person name="Shen D."/>
            <person name="Strem M.D."/>
            <person name="Amoako-Attah I."/>
            <person name="Akrofi A.Y."/>
            <person name="Begoude B.A."/>
            <person name="Ten Hoopen G.M."/>
            <person name="Coulibaly K."/>
            <person name="Kebe B.I."/>
            <person name="Melnick R.L."/>
            <person name="Guiltinan M.J."/>
            <person name="Tyler B.M."/>
            <person name="Meinhardt L.W."/>
            <person name="Bailey B.A."/>
        </authorList>
    </citation>
    <scope>NUCLEOTIDE SEQUENCE [LARGE SCALE GENOMIC DNA]</scope>
    <source>
        <strain evidence="2">sbr112.9</strain>
    </source>
</reference>
<evidence type="ECO:0000313" key="2">
    <source>
        <dbReference type="Proteomes" id="UP000237271"/>
    </source>
</evidence>
<comment type="caution">
    <text evidence="1">The sequence shown here is derived from an EMBL/GenBank/DDBJ whole genome shotgun (WGS) entry which is preliminary data.</text>
</comment>
<protein>
    <recommendedName>
        <fullName evidence="3">HAT C-terminal dimerisation domain-containing protein</fullName>
    </recommendedName>
</protein>
<proteinExistence type="predicted"/>